<feature type="compositionally biased region" description="Basic and acidic residues" evidence="3">
    <location>
        <begin position="105"/>
        <end position="116"/>
    </location>
</feature>
<dbReference type="InterPro" id="IPR018247">
    <property type="entry name" value="EF_Hand_1_Ca_BS"/>
</dbReference>
<feature type="compositionally biased region" description="Basic and acidic residues" evidence="3">
    <location>
        <begin position="130"/>
        <end position="143"/>
    </location>
</feature>
<keyword evidence="4" id="KW-0812">Transmembrane</keyword>
<evidence type="ECO:0000313" key="6">
    <source>
        <dbReference type="EMBL" id="KAF1726945.1"/>
    </source>
</evidence>
<gene>
    <name evidence="6" type="ORF">CSC78_02250</name>
</gene>
<feature type="region of interest" description="Disordered" evidence="3">
    <location>
        <begin position="105"/>
        <end position="143"/>
    </location>
</feature>
<evidence type="ECO:0000256" key="1">
    <source>
        <dbReference type="ARBA" id="ARBA00022723"/>
    </source>
</evidence>
<dbReference type="InterPro" id="IPR011992">
    <property type="entry name" value="EF-hand-dom_pair"/>
</dbReference>
<keyword evidence="4" id="KW-1133">Transmembrane helix</keyword>
<dbReference type="SMART" id="SM00054">
    <property type="entry name" value="EFh"/>
    <property type="match status" value="4"/>
</dbReference>
<keyword evidence="2" id="KW-0677">Repeat</keyword>
<evidence type="ECO:0000313" key="7">
    <source>
        <dbReference type="Proteomes" id="UP000781710"/>
    </source>
</evidence>
<organism evidence="6 7">
    <name type="scientific">Pseudoxanthomonas japonensis</name>
    <dbReference type="NCBI Taxonomy" id="69284"/>
    <lineage>
        <taxon>Bacteria</taxon>
        <taxon>Pseudomonadati</taxon>
        <taxon>Pseudomonadota</taxon>
        <taxon>Gammaproteobacteria</taxon>
        <taxon>Lysobacterales</taxon>
        <taxon>Lysobacteraceae</taxon>
        <taxon>Pseudoxanthomonas</taxon>
    </lineage>
</organism>
<sequence length="278" mass="30510">MDCDHPLPERVRPRVNPGDAEAFSLSVAHLAPRPQENTMNRKTLLFVAVLAALGAGSAFAATQAGDAAKPARASLDKNNDGAIDKTEAAAHPRLAERFAALDKNGDGKLTADERPQHKGMRGHGRHGGQRHGDGFKKLDTDGDGRISKAEAAADPRFAARFDAMDANKDGVIDRADRELRSKQRRDEWFAKADADKDGKLTRAEIDQADVARRAEFQQRMQARMDERFAALDANKDGRLSRDEVKDKGRFAERFDALDTNKDGFLSKDELAAGKPARR</sequence>
<feature type="compositionally biased region" description="Basic residues" evidence="3">
    <location>
        <begin position="117"/>
        <end position="129"/>
    </location>
</feature>
<dbReference type="InterPro" id="IPR002048">
    <property type="entry name" value="EF_hand_dom"/>
</dbReference>
<dbReference type="SUPFAM" id="SSF47473">
    <property type="entry name" value="EF-hand"/>
    <property type="match status" value="2"/>
</dbReference>
<feature type="transmembrane region" description="Helical" evidence="4">
    <location>
        <begin position="43"/>
        <end position="62"/>
    </location>
</feature>
<evidence type="ECO:0000259" key="5">
    <source>
        <dbReference type="PROSITE" id="PS50222"/>
    </source>
</evidence>
<keyword evidence="1" id="KW-0479">Metal-binding</keyword>
<dbReference type="PANTHER" id="PTHR10827">
    <property type="entry name" value="RETICULOCALBIN"/>
    <property type="match status" value="1"/>
</dbReference>
<keyword evidence="4" id="KW-0472">Membrane</keyword>
<evidence type="ECO:0000256" key="2">
    <source>
        <dbReference type="ARBA" id="ARBA00022737"/>
    </source>
</evidence>
<accession>A0ABQ6ZL53</accession>
<dbReference type="EMBL" id="PDWW01000002">
    <property type="protein sequence ID" value="KAF1726945.1"/>
    <property type="molecule type" value="Genomic_DNA"/>
</dbReference>
<evidence type="ECO:0000256" key="4">
    <source>
        <dbReference type="SAM" id="Phobius"/>
    </source>
</evidence>
<evidence type="ECO:0000256" key="3">
    <source>
        <dbReference type="SAM" id="MobiDB-lite"/>
    </source>
</evidence>
<dbReference type="Pfam" id="PF13202">
    <property type="entry name" value="EF-hand_5"/>
    <property type="match status" value="7"/>
</dbReference>
<feature type="domain" description="EF-hand" evidence="5">
    <location>
        <begin position="180"/>
        <end position="215"/>
    </location>
</feature>
<name>A0ABQ6ZL53_9GAMM</name>
<dbReference type="PROSITE" id="PS50222">
    <property type="entry name" value="EF_HAND_2"/>
    <property type="match status" value="2"/>
</dbReference>
<comment type="caution">
    <text evidence="6">The sequence shown here is derived from an EMBL/GenBank/DDBJ whole genome shotgun (WGS) entry which is preliminary data.</text>
</comment>
<reference evidence="6 7" key="1">
    <citation type="submission" date="2017-10" db="EMBL/GenBank/DDBJ databases">
        <title>Whole genome sequencing of members of genus Pseudoxanthomonas.</title>
        <authorList>
            <person name="Kumar S."/>
            <person name="Bansal K."/>
            <person name="Kaur A."/>
            <person name="Patil P."/>
            <person name="Sharma S."/>
            <person name="Patil P.B."/>
        </authorList>
    </citation>
    <scope>NUCLEOTIDE SEQUENCE [LARGE SCALE GENOMIC DNA]</scope>
    <source>
        <strain evidence="6 7">DSM 17109</strain>
    </source>
</reference>
<dbReference type="PROSITE" id="PS00018">
    <property type="entry name" value="EF_HAND_1"/>
    <property type="match status" value="3"/>
</dbReference>
<dbReference type="Proteomes" id="UP000781710">
    <property type="component" value="Unassembled WGS sequence"/>
</dbReference>
<feature type="domain" description="EF-hand" evidence="5">
    <location>
        <begin position="219"/>
        <end position="254"/>
    </location>
</feature>
<dbReference type="Gene3D" id="1.10.238.10">
    <property type="entry name" value="EF-hand"/>
    <property type="match status" value="3"/>
</dbReference>
<keyword evidence="7" id="KW-1185">Reference proteome</keyword>
<protein>
    <recommendedName>
        <fullName evidence="5">EF-hand domain-containing protein</fullName>
    </recommendedName>
</protein>
<dbReference type="PANTHER" id="PTHR10827:SF98">
    <property type="entry name" value="45 KDA CALCIUM-BINDING PROTEIN"/>
    <property type="match status" value="1"/>
</dbReference>
<proteinExistence type="predicted"/>